<reference evidence="2" key="1">
    <citation type="submission" date="2021-05" db="EMBL/GenBank/DDBJ databases">
        <authorList>
            <person name="Stam R."/>
        </authorList>
    </citation>
    <scope>NUCLEOTIDE SEQUENCE</scope>
    <source>
        <strain evidence="2">CS162</strain>
    </source>
</reference>
<feature type="compositionally biased region" description="Polar residues" evidence="1">
    <location>
        <begin position="8"/>
        <end position="22"/>
    </location>
</feature>
<feature type="compositionally biased region" description="Basic and acidic residues" evidence="1">
    <location>
        <begin position="67"/>
        <end position="90"/>
    </location>
</feature>
<name>A0A8J2I8C0_9PLEO</name>
<feature type="region of interest" description="Disordered" evidence="1">
    <location>
        <begin position="1"/>
        <end position="28"/>
    </location>
</feature>
<dbReference type="GeneID" id="67020986"/>
<accession>A0A8J2I8C0</accession>
<gene>
    <name evidence="2" type="ORF">ALTATR162_LOCUS8832</name>
</gene>
<feature type="compositionally biased region" description="Basic and acidic residues" evidence="1">
    <location>
        <begin position="43"/>
        <end position="53"/>
    </location>
</feature>
<comment type="caution">
    <text evidence="2">The sequence shown here is derived from an EMBL/GenBank/DDBJ whole genome shotgun (WGS) entry which is preliminary data.</text>
</comment>
<feature type="compositionally biased region" description="Polar residues" evidence="1">
    <location>
        <begin position="207"/>
        <end position="217"/>
    </location>
</feature>
<feature type="compositionally biased region" description="Polar residues" evidence="1">
    <location>
        <begin position="104"/>
        <end position="114"/>
    </location>
</feature>
<sequence length="217" mass="23297">MDFHNNDNTRAIAQSSNQQTPLGPSDPEYAFLREHANLQNRSFGEKEKDKDLQTHLAIIPKSPQILLDKDRERASRKQLSEKNNISKESKSGQNLSKSIVKRGSISQFPGTSEVSPGVQPKGQVTTASSAKATKYNISHIASKVPSRTKALKKDSNPTKTSTSRLGATESPEVSTTNHNTSVAAIKATTSKAPSPVPKTLPVRAKPGSSSNNPAGSQ</sequence>
<protein>
    <submittedName>
        <fullName evidence="2">Uncharacterized protein</fullName>
    </submittedName>
</protein>
<dbReference type="RefSeq" id="XP_043172400.1">
    <property type="nucleotide sequence ID" value="XM_043316465.1"/>
</dbReference>
<feature type="compositionally biased region" description="Polar residues" evidence="1">
    <location>
        <begin position="157"/>
        <end position="192"/>
    </location>
</feature>
<feature type="compositionally biased region" description="Polar residues" evidence="1">
    <location>
        <begin position="122"/>
        <end position="131"/>
    </location>
</feature>
<dbReference type="EMBL" id="CAJRGZ010000023">
    <property type="protein sequence ID" value="CAG5178700.1"/>
    <property type="molecule type" value="Genomic_DNA"/>
</dbReference>
<feature type="region of interest" description="Disordered" evidence="1">
    <location>
        <begin position="38"/>
        <end position="57"/>
    </location>
</feature>
<dbReference type="Proteomes" id="UP000676310">
    <property type="component" value="Unassembled WGS sequence"/>
</dbReference>
<organism evidence="2 3">
    <name type="scientific">Alternaria atra</name>
    <dbReference type="NCBI Taxonomy" id="119953"/>
    <lineage>
        <taxon>Eukaryota</taxon>
        <taxon>Fungi</taxon>
        <taxon>Dikarya</taxon>
        <taxon>Ascomycota</taxon>
        <taxon>Pezizomycotina</taxon>
        <taxon>Dothideomycetes</taxon>
        <taxon>Pleosporomycetidae</taxon>
        <taxon>Pleosporales</taxon>
        <taxon>Pleosporineae</taxon>
        <taxon>Pleosporaceae</taxon>
        <taxon>Alternaria</taxon>
        <taxon>Alternaria sect. Ulocladioides</taxon>
    </lineage>
</organism>
<evidence type="ECO:0000256" key="1">
    <source>
        <dbReference type="SAM" id="MobiDB-lite"/>
    </source>
</evidence>
<proteinExistence type="predicted"/>
<feature type="region of interest" description="Disordered" evidence="1">
    <location>
        <begin position="62"/>
        <end position="217"/>
    </location>
</feature>
<evidence type="ECO:0000313" key="2">
    <source>
        <dbReference type="EMBL" id="CAG5178700.1"/>
    </source>
</evidence>
<keyword evidence="3" id="KW-1185">Reference proteome</keyword>
<evidence type="ECO:0000313" key="3">
    <source>
        <dbReference type="Proteomes" id="UP000676310"/>
    </source>
</evidence>
<dbReference type="AlphaFoldDB" id="A0A8J2I8C0"/>